<feature type="compositionally biased region" description="Basic and acidic residues" evidence="4">
    <location>
        <begin position="386"/>
        <end position="395"/>
    </location>
</feature>
<dbReference type="InterPro" id="IPR036770">
    <property type="entry name" value="Ankyrin_rpt-contain_sf"/>
</dbReference>
<dbReference type="SUPFAM" id="SSF48403">
    <property type="entry name" value="Ankyrin repeat"/>
    <property type="match status" value="2"/>
</dbReference>
<keyword evidence="6" id="KW-1185">Reference proteome</keyword>
<dbReference type="PROSITE" id="PS50297">
    <property type="entry name" value="ANK_REP_REGION"/>
    <property type="match status" value="1"/>
</dbReference>
<gene>
    <name evidence="5" type="ORF">BCR36DRAFT_394454</name>
</gene>
<evidence type="ECO:0000256" key="1">
    <source>
        <dbReference type="ARBA" id="ARBA00022737"/>
    </source>
</evidence>
<feature type="region of interest" description="Disordered" evidence="4">
    <location>
        <begin position="173"/>
        <end position="290"/>
    </location>
</feature>
<protein>
    <submittedName>
        <fullName evidence="5">Uncharacterized protein</fullName>
    </submittedName>
</protein>
<organism evidence="5 6">
    <name type="scientific">Piromyces finnis</name>
    <dbReference type="NCBI Taxonomy" id="1754191"/>
    <lineage>
        <taxon>Eukaryota</taxon>
        <taxon>Fungi</taxon>
        <taxon>Fungi incertae sedis</taxon>
        <taxon>Chytridiomycota</taxon>
        <taxon>Chytridiomycota incertae sedis</taxon>
        <taxon>Neocallimastigomycetes</taxon>
        <taxon>Neocallimastigales</taxon>
        <taxon>Neocallimastigaceae</taxon>
        <taxon>Piromyces</taxon>
    </lineage>
</organism>
<reference evidence="5 6" key="1">
    <citation type="submission" date="2016-08" db="EMBL/GenBank/DDBJ databases">
        <title>Genomes of anaerobic fungi encode conserved fungal cellulosomes for biomass hydrolysis.</title>
        <authorList>
            <consortium name="DOE Joint Genome Institute"/>
            <person name="Haitjema C.H."/>
            <person name="Gilmore S.P."/>
            <person name="Henske J.K."/>
            <person name="Solomon K.V."/>
            <person name="De Groot R."/>
            <person name="Kuo A."/>
            <person name="Mondo S.J."/>
            <person name="Salamov A.A."/>
            <person name="Labutti K."/>
            <person name="Zhao Z."/>
            <person name="Chiniquy J."/>
            <person name="Barry K."/>
            <person name="Brewer H.M."/>
            <person name="Purvine S.O."/>
            <person name="Wright A.T."/>
            <person name="Boxma B."/>
            <person name="Van Alen T."/>
            <person name="Hackstein J.H."/>
            <person name="Baker S.E."/>
            <person name="Grigoriev I.V."/>
            <person name="O'Malley M.A."/>
        </authorList>
    </citation>
    <scope>NUCLEOTIDE SEQUENCE [LARGE SCALE GENOMIC DNA]</scope>
    <source>
        <strain evidence="6">finn</strain>
    </source>
</reference>
<feature type="compositionally biased region" description="Basic and acidic residues" evidence="4">
    <location>
        <begin position="280"/>
        <end position="290"/>
    </location>
</feature>
<feature type="region of interest" description="Disordered" evidence="4">
    <location>
        <begin position="622"/>
        <end position="664"/>
    </location>
</feature>
<keyword evidence="1" id="KW-0677">Repeat</keyword>
<evidence type="ECO:0000256" key="2">
    <source>
        <dbReference type="ARBA" id="ARBA00023043"/>
    </source>
</evidence>
<feature type="compositionally biased region" description="Basic and acidic residues" evidence="4">
    <location>
        <begin position="757"/>
        <end position="766"/>
    </location>
</feature>
<dbReference type="Proteomes" id="UP000193719">
    <property type="component" value="Unassembled WGS sequence"/>
</dbReference>
<evidence type="ECO:0000313" key="6">
    <source>
        <dbReference type="Proteomes" id="UP000193719"/>
    </source>
</evidence>
<feature type="compositionally biased region" description="Polar residues" evidence="4">
    <location>
        <begin position="94"/>
        <end position="108"/>
    </location>
</feature>
<feature type="compositionally biased region" description="Polar residues" evidence="4">
    <location>
        <begin position="622"/>
        <end position="642"/>
    </location>
</feature>
<feature type="region of interest" description="Disordered" evidence="4">
    <location>
        <begin position="757"/>
        <end position="785"/>
    </location>
</feature>
<feature type="compositionally biased region" description="Low complexity" evidence="4">
    <location>
        <begin position="173"/>
        <end position="194"/>
    </location>
</feature>
<accession>A0A1Y1VM65</accession>
<dbReference type="PANTHER" id="PTHR24198">
    <property type="entry name" value="ANKYRIN REPEAT AND PROTEIN KINASE DOMAIN-CONTAINING PROTEIN"/>
    <property type="match status" value="1"/>
</dbReference>
<evidence type="ECO:0000256" key="3">
    <source>
        <dbReference type="PROSITE-ProRule" id="PRU00023"/>
    </source>
</evidence>
<feature type="compositionally biased region" description="Basic and acidic residues" evidence="4">
    <location>
        <begin position="775"/>
        <end position="785"/>
    </location>
</feature>
<evidence type="ECO:0000256" key="4">
    <source>
        <dbReference type="SAM" id="MobiDB-lite"/>
    </source>
</evidence>
<dbReference type="Pfam" id="PF12796">
    <property type="entry name" value="Ank_2"/>
    <property type="match status" value="1"/>
</dbReference>
<dbReference type="Gene3D" id="1.25.40.20">
    <property type="entry name" value="Ankyrin repeat-containing domain"/>
    <property type="match status" value="3"/>
</dbReference>
<feature type="region of interest" description="Disordered" evidence="4">
    <location>
        <begin position="323"/>
        <end position="346"/>
    </location>
</feature>
<evidence type="ECO:0000313" key="5">
    <source>
        <dbReference type="EMBL" id="ORX59998.1"/>
    </source>
</evidence>
<feature type="region of interest" description="Disordered" evidence="4">
    <location>
        <begin position="386"/>
        <end position="570"/>
    </location>
</feature>
<dbReference type="SMART" id="SM00248">
    <property type="entry name" value="ANK"/>
    <property type="match status" value="6"/>
</dbReference>
<keyword evidence="2 3" id="KW-0040">ANK repeat</keyword>
<feature type="compositionally biased region" description="Polar residues" evidence="4">
    <location>
        <begin position="411"/>
        <end position="429"/>
    </location>
</feature>
<feature type="compositionally biased region" description="Polar residues" evidence="4">
    <location>
        <begin position="329"/>
        <end position="345"/>
    </location>
</feature>
<dbReference type="InterPro" id="IPR002110">
    <property type="entry name" value="Ankyrin_rpt"/>
</dbReference>
<name>A0A1Y1VM65_9FUNG</name>
<feature type="compositionally biased region" description="Basic and acidic residues" evidence="4">
    <location>
        <begin position="485"/>
        <end position="501"/>
    </location>
</feature>
<feature type="compositionally biased region" description="Basic and acidic residues" evidence="4">
    <location>
        <begin position="252"/>
        <end position="266"/>
    </location>
</feature>
<proteinExistence type="predicted"/>
<dbReference type="PROSITE" id="PS50088">
    <property type="entry name" value="ANK_REPEAT"/>
    <property type="match status" value="1"/>
</dbReference>
<dbReference type="PANTHER" id="PTHR24198:SF165">
    <property type="entry name" value="ANKYRIN REPEAT-CONTAINING PROTEIN-RELATED"/>
    <property type="match status" value="1"/>
</dbReference>
<feature type="compositionally biased region" description="Low complexity" evidence="4">
    <location>
        <begin position="645"/>
        <end position="659"/>
    </location>
</feature>
<feature type="repeat" description="ANK" evidence="3">
    <location>
        <begin position="1104"/>
        <end position="1126"/>
    </location>
</feature>
<feature type="compositionally biased region" description="Polar residues" evidence="4">
    <location>
        <begin position="230"/>
        <end position="250"/>
    </location>
</feature>
<sequence length="1633" mass="192945">MELQLLESDVKFFKVQQQLFYLLTVSDDNPEKNVFINKEFYEEMLKKNYFVDTDCYGNNTFNYYYNFKLIEENRNYHKYFKDFKTEPPYSNIMNRNDISYSRNPNDYYNSRDEKPQKLLDYYPEQKMYLYRDHPQNIKDYHKDRYPFSNDYRRDETVLMNRKDYDNCYNNNYSNTRINSNDTNNDPNIMIPNNNYRDAPPAPLSHYSYNGPSNRYLPNDNNNHDKHFSKYDQNNSPINHKSSINFINGNDNDYDHNPNKKYNRDQENNSYIGNNGNIYKDNYHSKKSPFDMKERSYSDEYHFNVDRKPHINDDKLYRSKEEDYDKYSLPQPQTSNHTKPPDNEQNIRLPRIHEYIDGLNGSNINKNIDSYGRPLERFERDLYDRSKYSPHERYDPIRNNILPNDNRDRRNSLSPNNYRDGNGNILSNDYRNGRHNFLSNDYRGNLPPNDYRDDPNSLPPNDYRNGRSSLLPNDYRDSKGNLPPNEYREGRGSPPDDYRDGRGSFPPNDCRGNLPPNDYRDNRGSLPPNDYRESRGSLPLNDYRDGRSSFPPNDYRDNRNSLPLNDYRDGRSNISNIYDRRYPQPINDYSPNCYAPMDPYRNELNPKRSGYHENEYYLKSRGFIQNNNDPESKTNINRSSIDNLLNGGSNQVVQNNSGSNYPPKDLLDERFYLSNEKSRKHSLEHINDEDNLRKRQMSSLNDMRGSLNTLSPVDDKRNCYPINEKPAADNIRNHYTIEKFNLYNKQIPDHSMIYRNREESQTRENNDPRFYSSMDGNHERRKSQEKFNDYNHERPYNHYRRYSNNETKPVISPSNSLFSFSSNYLRSPIKSESKDNSNLFKSLSIDKNAFGKKTDDLLSSTTPINAIDMLEDDSDGKNNLYPSIKYKFKNYRISAIEKNRILNVNLDYDDLKDNPENIRTYQNVVKFMYPIIIDRFIDVNNIVTHRYLLNQYINFDILEFFFIDLNRYFSYNLETRNPIFLLVLVENSEFLNFMPDHLSNYCIKSVLEFSKQRSKFSKRDAYRYYLFKNQIKVIIRQCEIIRDIMINILNIAYIKHDVEQIKRIYNYTDVINTYKLIKACVNNDTSQISQIIKETSTALYYQTVQGYTPLHLAINNENIDVIKILLNCQKINVNTYNKYGFSPIFYSILKKRYDILSMILNHPSVDINYKNITGLCPLLFTVTLRNKEALEILLSHPNIDINITGKNNNTALISLLSNTRNYVEDYKRMIYHYFSLEGTKVHYGEMDNIARKKNKNEEEYMNKKFILDKISKISEVPLQQNELMTMLINHPNIDLSIKNNYYNNALFYATKNFNIEIVDKILRKSSYDVNERLYNGKTIFHKIIKKKSEKIKGGCKTPNTTVMNINNIISKKDQSGVNDNTFYNVNDTKYKHSDINGNNNLRPILPSPSTPSIPNSSVNNLQSPNINYYNGGVNDGKLLGDYNNYSYNSGNQNGSRFISSHNPYDQDRNRTFYPAVVNNEFIGGGESNSILTLYNMIACDLHQTYISNHENIDECQYCKAYVNYLNNAIEEYERLIILSTEDIIRYEIIKLFLENPKVNVNIQDNNGITPIMKAVMCNRFDLLILIFRKRLLSIDLSLQSLQNETSIQIASRLGYNDIIHLQLIHKIYLQHAYQ</sequence>
<feature type="compositionally biased region" description="Low complexity" evidence="4">
    <location>
        <begin position="267"/>
        <end position="278"/>
    </location>
</feature>
<comment type="caution">
    <text evidence="5">The sequence shown here is derived from an EMBL/GenBank/DDBJ whole genome shotgun (WGS) entry which is preliminary data.</text>
</comment>
<dbReference type="STRING" id="1754191.A0A1Y1VM65"/>
<dbReference type="OrthoDB" id="2157354at2759"/>
<reference evidence="5 6" key="2">
    <citation type="submission" date="2016-08" db="EMBL/GenBank/DDBJ databases">
        <title>Pervasive Adenine N6-methylation of Active Genes in Fungi.</title>
        <authorList>
            <consortium name="DOE Joint Genome Institute"/>
            <person name="Mondo S.J."/>
            <person name="Dannebaum R.O."/>
            <person name="Kuo R.C."/>
            <person name="Labutti K."/>
            <person name="Haridas S."/>
            <person name="Kuo A."/>
            <person name="Salamov A."/>
            <person name="Ahrendt S.R."/>
            <person name="Lipzen A."/>
            <person name="Sullivan W."/>
            <person name="Andreopoulos W.B."/>
            <person name="Clum A."/>
            <person name="Lindquist E."/>
            <person name="Daum C."/>
            <person name="Ramamoorthy G.K."/>
            <person name="Gryganskyi A."/>
            <person name="Culley D."/>
            <person name="Magnuson J.K."/>
            <person name="James T.Y."/>
            <person name="O'Malley M.A."/>
            <person name="Stajich J.E."/>
            <person name="Spatafora J.W."/>
            <person name="Visel A."/>
            <person name="Grigoriev I.V."/>
        </authorList>
    </citation>
    <scope>NUCLEOTIDE SEQUENCE [LARGE SCALE GENOMIC DNA]</scope>
    <source>
        <strain evidence="6">finn</strain>
    </source>
</reference>
<dbReference type="EMBL" id="MCFH01000002">
    <property type="protein sequence ID" value="ORX59998.1"/>
    <property type="molecule type" value="Genomic_DNA"/>
</dbReference>
<feature type="region of interest" description="Disordered" evidence="4">
    <location>
        <begin position="94"/>
        <end position="114"/>
    </location>
</feature>